<dbReference type="Pfam" id="PF13302">
    <property type="entry name" value="Acetyltransf_3"/>
    <property type="match status" value="1"/>
</dbReference>
<organism evidence="2 3">
    <name type="scientific">Lentilactobacillus diolivorans DSM 14421</name>
    <dbReference type="NCBI Taxonomy" id="1423739"/>
    <lineage>
        <taxon>Bacteria</taxon>
        <taxon>Bacillati</taxon>
        <taxon>Bacillota</taxon>
        <taxon>Bacilli</taxon>
        <taxon>Lactobacillales</taxon>
        <taxon>Lactobacillaceae</taxon>
        <taxon>Lentilactobacillus</taxon>
    </lineage>
</organism>
<dbReference type="EMBL" id="AZEY01000041">
    <property type="protein sequence ID" value="KRL66486.1"/>
    <property type="molecule type" value="Genomic_DNA"/>
</dbReference>
<dbReference type="PATRIC" id="fig|1423739.3.peg.2905"/>
<protein>
    <submittedName>
        <fullName evidence="2">Acetyltransferase</fullName>
    </submittedName>
</protein>
<evidence type="ECO:0000259" key="1">
    <source>
        <dbReference type="PROSITE" id="PS51186"/>
    </source>
</evidence>
<dbReference type="AlphaFoldDB" id="A0A0R1SA92"/>
<dbReference type="PANTHER" id="PTHR43441">
    <property type="entry name" value="RIBOSOMAL-PROTEIN-SERINE ACETYLTRANSFERASE"/>
    <property type="match status" value="1"/>
</dbReference>
<dbReference type="InterPro" id="IPR000182">
    <property type="entry name" value="GNAT_dom"/>
</dbReference>
<dbReference type="PROSITE" id="PS51186">
    <property type="entry name" value="GNAT"/>
    <property type="match status" value="1"/>
</dbReference>
<dbReference type="GO" id="GO:1990189">
    <property type="term" value="F:protein N-terminal-serine acetyltransferase activity"/>
    <property type="evidence" value="ECO:0007669"/>
    <property type="project" value="TreeGrafter"/>
</dbReference>
<dbReference type="GO" id="GO:0008999">
    <property type="term" value="F:protein-N-terminal-alanine acetyltransferase activity"/>
    <property type="evidence" value="ECO:0007669"/>
    <property type="project" value="TreeGrafter"/>
</dbReference>
<dbReference type="Proteomes" id="UP000052013">
    <property type="component" value="Unassembled WGS sequence"/>
</dbReference>
<feature type="domain" description="N-acetyltransferase" evidence="1">
    <location>
        <begin position="28"/>
        <end position="181"/>
    </location>
</feature>
<sequence length="186" mass="21694">MFTLKEFQLGSRTIRLELPEESHAKALFKIVENDREELKKWMPWAKTTKHLRDEVNFMKYAREQMINHHLFMLTILCNDEPVGMIDLHEIDPIDRHAQVGYWLSSQYQGMGIMTASLKQLISVGFGRLNLHKIVVMADSVNEKSKAIPERLGFIHEATLKDDVYMNGDFKDLDVYAKFADEDMHHS</sequence>
<keyword evidence="2" id="KW-0808">Transferase</keyword>
<dbReference type="RefSeq" id="WP_057864364.1">
    <property type="nucleotide sequence ID" value="NZ_AZEY01000041.1"/>
</dbReference>
<dbReference type="SUPFAM" id="SSF55729">
    <property type="entry name" value="Acyl-CoA N-acyltransferases (Nat)"/>
    <property type="match status" value="1"/>
</dbReference>
<dbReference type="GO" id="GO:0005737">
    <property type="term" value="C:cytoplasm"/>
    <property type="evidence" value="ECO:0007669"/>
    <property type="project" value="TreeGrafter"/>
</dbReference>
<gene>
    <name evidence="2" type="ORF">FC85_GL002792</name>
</gene>
<dbReference type="CDD" id="cd04301">
    <property type="entry name" value="NAT_SF"/>
    <property type="match status" value="1"/>
</dbReference>
<proteinExistence type="predicted"/>
<accession>A0A0R1SA92</accession>
<reference evidence="2 3" key="1">
    <citation type="journal article" date="2015" name="Genome Announc.">
        <title>Expanding the biotechnology potential of lactobacilli through comparative genomics of 213 strains and associated genera.</title>
        <authorList>
            <person name="Sun Z."/>
            <person name="Harris H.M."/>
            <person name="McCann A."/>
            <person name="Guo C."/>
            <person name="Argimon S."/>
            <person name="Zhang W."/>
            <person name="Yang X."/>
            <person name="Jeffery I.B."/>
            <person name="Cooney J.C."/>
            <person name="Kagawa T.F."/>
            <person name="Liu W."/>
            <person name="Song Y."/>
            <person name="Salvetti E."/>
            <person name="Wrobel A."/>
            <person name="Rasinkangas P."/>
            <person name="Parkhill J."/>
            <person name="Rea M.C."/>
            <person name="O'Sullivan O."/>
            <person name="Ritari J."/>
            <person name="Douillard F.P."/>
            <person name="Paul Ross R."/>
            <person name="Yang R."/>
            <person name="Briner A.E."/>
            <person name="Felis G.E."/>
            <person name="de Vos W.M."/>
            <person name="Barrangou R."/>
            <person name="Klaenhammer T.R."/>
            <person name="Caufield P.W."/>
            <person name="Cui Y."/>
            <person name="Zhang H."/>
            <person name="O'Toole P.W."/>
        </authorList>
    </citation>
    <scope>NUCLEOTIDE SEQUENCE [LARGE SCALE GENOMIC DNA]</scope>
    <source>
        <strain evidence="2 3">DSM 14421</strain>
    </source>
</reference>
<dbReference type="InterPro" id="IPR016181">
    <property type="entry name" value="Acyl_CoA_acyltransferase"/>
</dbReference>
<evidence type="ECO:0000313" key="3">
    <source>
        <dbReference type="Proteomes" id="UP000052013"/>
    </source>
</evidence>
<comment type="caution">
    <text evidence="2">The sequence shown here is derived from an EMBL/GenBank/DDBJ whole genome shotgun (WGS) entry which is preliminary data.</text>
</comment>
<dbReference type="PANTHER" id="PTHR43441:SF11">
    <property type="entry name" value="RIBOSOMAL-PROTEIN-SERINE ACETYLTRANSFERASE"/>
    <property type="match status" value="1"/>
</dbReference>
<evidence type="ECO:0000313" key="2">
    <source>
        <dbReference type="EMBL" id="KRL66486.1"/>
    </source>
</evidence>
<dbReference type="Gene3D" id="3.40.630.30">
    <property type="match status" value="1"/>
</dbReference>
<dbReference type="InterPro" id="IPR051908">
    <property type="entry name" value="Ribosomal_N-acetyltransferase"/>
</dbReference>
<name>A0A0R1SA92_9LACO</name>
<dbReference type="STRING" id="1423739.FC85_GL002792"/>